<dbReference type="RefSeq" id="WP_179169886.1">
    <property type="nucleotide sequence ID" value="NZ_CP058529.1"/>
</dbReference>
<dbReference type="AlphaFoldDB" id="A0A7D5GIP5"/>
<comment type="catalytic activity">
    <reaction evidence="2">
        <text>a 3'-end 2',3'-cyclophospho-ribonucleotide-RNA + H2O = a 3'-end 2'-phospho-ribonucleotide-RNA + H(+)</text>
        <dbReference type="Rhea" id="RHEA:11828"/>
        <dbReference type="Rhea" id="RHEA-COMP:10464"/>
        <dbReference type="Rhea" id="RHEA-COMP:17353"/>
        <dbReference type="ChEBI" id="CHEBI:15377"/>
        <dbReference type="ChEBI" id="CHEBI:15378"/>
        <dbReference type="ChEBI" id="CHEBI:83064"/>
        <dbReference type="ChEBI" id="CHEBI:173113"/>
        <dbReference type="EC" id="3.1.4.58"/>
    </reaction>
</comment>
<proteinExistence type="inferred from homology"/>
<dbReference type="Proteomes" id="UP000509750">
    <property type="component" value="Chromosome"/>
</dbReference>
<dbReference type="InterPro" id="IPR004175">
    <property type="entry name" value="RNA_CPDase"/>
</dbReference>
<feature type="short sequence motif" description="HXTX 2" evidence="2">
    <location>
        <begin position="129"/>
        <end position="132"/>
    </location>
</feature>
<keyword evidence="4" id="KW-1185">Reference proteome</keyword>
<dbReference type="PANTHER" id="PTHR35561">
    <property type="entry name" value="RNA 2',3'-CYCLIC PHOSPHODIESTERASE"/>
    <property type="match status" value="1"/>
</dbReference>
<dbReference type="NCBIfam" id="TIGR02258">
    <property type="entry name" value="2_5_ligase"/>
    <property type="match status" value="1"/>
</dbReference>
<dbReference type="EMBL" id="CP058529">
    <property type="protein sequence ID" value="QLG28311.1"/>
    <property type="molecule type" value="Genomic_DNA"/>
</dbReference>
<dbReference type="EC" id="3.1.4.58" evidence="2"/>
<dbReference type="GeneID" id="56029663"/>
<evidence type="ECO:0000256" key="2">
    <source>
        <dbReference type="HAMAP-Rule" id="MF_01940"/>
    </source>
</evidence>
<comment type="function">
    <text evidence="2">Hydrolyzes RNA 2',3'-cyclic phosphodiester to an RNA 2'-phosphomonoester.</text>
</comment>
<organism evidence="3 4">
    <name type="scientific">Halorarum halophilum</name>
    <dbReference type="NCBI Taxonomy" id="2743090"/>
    <lineage>
        <taxon>Archaea</taxon>
        <taxon>Methanobacteriati</taxon>
        <taxon>Methanobacteriota</taxon>
        <taxon>Stenosarchaea group</taxon>
        <taxon>Halobacteria</taxon>
        <taxon>Halobacteriales</taxon>
        <taxon>Haloferacaceae</taxon>
        <taxon>Halorarum</taxon>
    </lineage>
</organism>
<feature type="active site" description="Proton donor" evidence="2">
    <location>
        <position position="40"/>
    </location>
</feature>
<name>A0A7D5GIP5_9EURY</name>
<dbReference type="KEGG" id="halg:HUG10_12480"/>
<keyword evidence="1 2" id="KW-0378">Hydrolase</keyword>
<reference evidence="3 4" key="1">
    <citation type="submission" date="2020-07" db="EMBL/GenBank/DDBJ databases">
        <title>Gai3-2, isolated from salt lake.</title>
        <authorList>
            <person name="Cui H."/>
            <person name="Shi X."/>
        </authorList>
    </citation>
    <scope>NUCLEOTIDE SEQUENCE [LARGE SCALE GENOMIC DNA]</scope>
    <source>
        <strain evidence="3 4">Gai3-2</strain>
    </source>
</reference>
<feature type="short sequence motif" description="HXTX 1" evidence="2">
    <location>
        <begin position="40"/>
        <end position="43"/>
    </location>
</feature>
<evidence type="ECO:0000313" key="4">
    <source>
        <dbReference type="Proteomes" id="UP000509750"/>
    </source>
</evidence>
<dbReference type="HAMAP" id="MF_01940">
    <property type="entry name" value="RNA_CPDase"/>
    <property type="match status" value="1"/>
</dbReference>
<comment type="similarity">
    <text evidence="2">Belongs to the 2H phosphoesterase superfamily. ThpR family.</text>
</comment>
<dbReference type="Pfam" id="PF13563">
    <property type="entry name" value="2_5_RNA_ligase2"/>
    <property type="match status" value="1"/>
</dbReference>
<dbReference type="OrthoDB" id="44091at2157"/>
<evidence type="ECO:0000256" key="1">
    <source>
        <dbReference type="ARBA" id="ARBA00022801"/>
    </source>
</evidence>
<feature type="active site" description="Proton acceptor" evidence="2">
    <location>
        <position position="129"/>
    </location>
</feature>
<dbReference type="SUPFAM" id="SSF55144">
    <property type="entry name" value="LigT-like"/>
    <property type="match status" value="1"/>
</dbReference>
<gene>
    <name evidence="3" type="primary">thpR</name>
    <name evidence="3" type="ORF">HUG10_12480</name>
</gene>
<dbReference type="GO" id="GO:0008664">
    <property type="term" value="F:RNA 2',3'-cyclic 3'-phosphodiesterase activity"/>
    <property type="evidence" value="ECO:0007669"/>
    <property type="project" value="UniProtKB-EC"/>
</dbReference>
<sequence length="185" mass="20362">MPRLFVALDLPDGLADEFAALRDDAPDAPSLSFTDPTDAHVTVKFLGDTPEDELDDLLDALERAVADADVGSFPVEVGGLGAFPSEEYIRVVWTGVREGADELTRLHEAVERETTALGFDPEEHEFTPHLTVARMSDARGKDAVQRFLRGNDPDVGWFEATELRLKASELSSEGPTYRTVAWFEV</sequence>
<evidence type="ECO:0000313" key="3">
    <source>
        <dbReference type="EMBL" id="QLG28311.1"/>
    </source>
</evidence>
<dbReference type="GO" id="GO:0004113">
    <property type="term" value="F:2',3'-cyclic-nucleotide 3'-phosphodiesterase activity"/>
    <property type="evidence" value="ECO:0007669"/>
    <property type="project" value="InterPro"/>
</dbReference>
<dbReference type="PANTHER" id="PTHR35561:SF1">
    <property type="entry name" value="RNA 2',3'-CYCLIC PHOSPHODIESTERASE"/>
    <property type="match status" value="1"/>
</dbReference>
<dbReference type="InterPro" id="IPR009097">
    <property type="entry name" value="Cyclic_Pdiesterase"/>
</dbReference>
<dbReference type="Gene3D" id="3.90.1140.10">
    <property type="entry name" value="Cyclic phosphodiesterase"/>
    <property type="match status" value="1"/>
</dbReference>
<protein>
    <recommendedName>
        <fullName evidence="2">RNA 2',3'-cyclic phosphodiesterase</fullName>
        <shortName evidence="2">RNA 2',3'-CPDase</shortName>
        <ecNumber evidence="2">3.1.4.58</ecNumber>
    </recommendedName>
</protein>
<accession>A0A7D5GIP5</accession>